<dbReference type="OrthoDB" id="2962993at2759"/>
<protein>
    <submittedName>
        <fullName evidence="8">Major Facilitator Superfamily protein</fullName>
    </submittedName>
</protein>
<reference evidence="8 9" key="1">
    <citation type="journal article" date="2016" name="Genome Biol. Evol.">
        <title>Divergent and convergent evolution of fungal pathogenicity.</title>
        <authorList>
            <person name="Shang Y."/>
            <person name="Xiao G."/>
            <person name="Zheng P."/>
            <person name="Cen K."/>
            <person name="Zhan S."/>
            <person name="Wang C."/>
        </authorList>
    </citation>
    <scope>NUCLEOTIDE SEQUENCE [LARGE SCALE GENOMIC DNA]</scope>
    <source>
        <strain evidence="8 9">RCEF 264</strain>
    </source>
</reference>
<keyword evidence="2" id="KW-0813">Transport</keyword>
<feature type="transmembrane region" description="Helical" evidence="6">
    <location>
        <begin position="138"/>
        <end position="158"/>
    </location>
</feature>
<dbReference type="FunFam" id="1.20.1250.20:FF:000034">
    <property type="entry name" value="MFS general substrate transporter"/>
    <property type="match status" value="1"/>
</dbReference>
<dbReference type="PANTHER" id="PTHR43791">
    <property type="entry name" value="PERMEASE-RELATED"/>
    <property type="match status" value="1"/>
</dbReference>
<dbReference type="InterPro" id="IPR011701">
    <property type="entry name" value="MFS"/>
</dbReference>
<feature type="transmembrane region" description="Helical" evidence="6">
    <location>
        <begin position="305"/>
        <end position="324"/>
    </location>
</feature>
<dbReference type="Pfam" id="PF07690">
    <property type="entry name" value="MFS_1"/>
    <property type="match status" value="1"/>
</dbReference>
<feature type="transmembrane region" description="Helical" evidence="6">
    <location>
        <begin position="200"/>
        <end position="220"/>
    </location>
</feature>
<dbReference type="GO" id="GO:0016020">
    <property type="term" value="C:membrane"/>
    <property type="evidence" value="ECO:0007669"/>
    <property type="project" value="UniProtKB-SubCell"/>
</dbReference>
<dbReference type="AlphaFoldDB" id="A0A168AH91"/>
<dbReference type="InterPro" id="IPR020846">
    <property type="entry name" value="MFS_dom"/>
</dbReference>
<feature type="transmembrane region" description="Helical" evidence="6">
    <location>
        <begin position="164"/>
        <end position="188"/>
    </location>
</feature>
<comment type="caution">
    <text evidence="8">The sequence shown here is derived from an EMBL/GenBank/DDBJ whole genome shotgun (WGS) entry which is preliminary data.</text>
</comment>
<proteinExistence type="predicted"/>
<dbReference type="SUPFAM" id="SSF103473">
    <property type="entry name" value="MFS general substrate transporter"/>
    <property type="match status" value="1"/>
</dbReference>
<feature type="transmembrane region" description="Helical" evidence="6">
    <location>
        <begin position="232"/>
        <end position="254"/>
    </location>
</feature>
<feature type="transmembrane region" description="Helical" evidence="6">
    <location>
        <begin position="344"/>
        <end position="361"/>
    </location>
</feature>
<feature type="transmembrane region" description="Helical" evidence="6">
    <location>
        <begin position="403"/>
        <end position="422"/>
    </location>
</feature>
<evidence type="ECO:0000259" key="7">
    <source>
        <dbReference type="PROSITE" id="PS50850"/>
    </source>
</evidence>
<dbReference type="Gene3D" id="1.20.1250.20">
    <property type="entry name" value="MFS general substrate transporter like domains"/>
    <property type="match status" value="2"/>
</dbReference>
<dbReference type="FunFam" id="1.20.1250.20:FF:000013">
    <property type="entry name" value="MFS general substrate transporter"/>
    <property type="match status" value="1"/>
</dbReference>
<name>A0A168AH91_9HYPO</name>
<gene>
    <name evidence="8" type="ORF">SPI_00936</name>
</gene>
<feature type="transmembrane region" description="Helical" evidence="6">
    <location>
        <begin position="69"/>
        <end position="86"/>
    </location>
</feature>
<comment type="subcellular location">
    <subcellularLocation>
        <location evidence="1">Membrane</location>
        <topology evidence="1">Multi-pass membrane protein</topology>
    </subcellularLocation>
</comment>
<dbReference type="PROSITE" id="PS50850">
    <property type="entry name" value="MFS"/>
    <property type="match status" value="1"/>
</dbReference>
<evidence type="ECO:0000256" key="2">
    <source>
        <dbReference type="ARBA" id="ARBA00022448"/>
    </source>
</evidence>
<evidence type="ECO:0000256" key="1">
    <source>
        <dbReference type="ARBA" id="ARBA00004141"/>
    </source>
</evidence>
<feature type="transmembrane region" description="Helical" evidence="6">
    <location>
        <begin position="463"/>
        <end position="483"/>
    </location>
</feature>
<dbReference type="EMBL" id="AZHD01000001">
    <property type="protein sequence ID" value="OAA68741.1"/>
    <property type="molecule type" value="Genomic_DNA"/>
</dbReference>
<sequence length="529" mass="58519">MADLQEKTGDAPPSPRLAVQDVEHTDFEKSLPDVVKAAGGLRTVDAGLTADQVVTAVDKERETRILRKVDWHIVPLLSFLYLIGYVDRSNIGNAKIAGMSEDLNLVNMRYNTALTLFFVPYGLFEVPSNVVLKLVRPSLWISVLLFAWGLVMTLMGIVKSYQGLYVARFFLGFAEAGFFPAATFLLTIWYKRYEVQRRMAVFYAAASLAGAFSGLLAFAIQHMAGKAGLNGWNWIFILEGLVPIVMSFVIWKVLPDNPETASFLTNEEKEFIINRLALETGSGHGRVTNSERIRLYHVLDAFKDWKIWCGIVVFWAFTIGTYGFTATAPTIVEQLGYTSSKAQLMTVPVYVFALLLTIAFAWASDYYQQRTPFIMAGLGLSIVGLIAELAIPHPRLTGVSYFFLYWIAAGLFAPFMCLVCLVGNNLAPSSKRAVGLAILISVGNLGGICGSNIFIAGQAPRYPAGYGTCLGICVAATVATYVLRVAYARENKRRDAVMASMSEEELRAQFTDQELLDLGDRSVYFRYTL</sequence>
<keyword evidence="4 6" id="KW-1133">Transmembrane helix</keyword>
<feature type="domain" description="Major facilitator superfamily (MFS) profile" evidence="7">
    <location>
        <begin position="73"/>
        <end position="492"/>
    </location>
</feature>
<keyword evidence="5 6" id="KW-0472">Membrane</keyword>
<feature type="transmembrane region" description="Helical" evidence="6">
    <location>
        <begin position="434"/>
        <end position="457"/>
    </location>
</feature>
<evidence type="ECO:0000256" key="3">
    <source>
        <dbReference type="ARBA" id="ARBA00022692"/>
    </source>
</evidence>
<organism evidence="8 9">
    <name type="scientific">Niveomyces insectorum RCEF 264</name>
    <dbReference type="NCBI Taxonomy" id="1081102"/>
    <lineage>
        <taxon>Eukaryota</taxon>
        <taxon>Fungi</taxon>
        <taxon>Dikarya</taxon>
        <taxon>Ascomycota</taxon>
        <taxon>Pezizomycotina</taxon>
        <taxon>Sordariomycetes</taxon>
        <taxon>Hypocreomycetidae</taxon>
        <taxon>Hypocreales</taxon>
        <taxon>Cordycipitaceae</taxon>
        <taxon>Niveomyces</taxon>
    </lineage>
</organism>
<dbReference type="GO" id="GO:0022857">
    <property type="term" value="F:transmembrane transporter activity"/>
    <property type="evidence" value="ECO:0007669"/>
    <property type="project" value="InterPro"/>
</dbReference>
<feature type="transmembrane region" description="Helical" evidence="6">
    <location>
        <begin position="106"/>
        <end position="126"/>
    </location>
</feature>
<evidence type="ECO:0000256" key="4">
    <source>
        <dbReference type="ARBA" id="ARBA00022989"/>
    </source>
</evidence>
<evidence type="ECO:0000313" key="9">
    <source>
        <dbReference type="Proteomes" id="UP000076874"/>
    </source>
</evidence>
<keyword evidence="3 6" id="KW-0812">Transmembrane</keyword>
<accession>A0A168AH91</accession>
<evidence type="ECO:0000256" key="5">
    <source>
        <dbReference type="ARBA" id="ARBA00023136"/>
    </source>
</evidence>
<keyword evidence="9" id="KW-1185">Reference proteome</keyword>
<evidence type="ECO:0000256" key="6">
    <source>
        <dbReference type="SAM" id="Phobius"/>
    </source>
</evidence>
<dbReference type="InterPro" id="IPR036259">
    <property type="entry name" value="MFS_trans_sf"/>
</dbReference>
<dbReference type="PANTHER" id="PTHR43791:SF18">
    <property type="entry name" value="NICOTINIC ACID TRANSPORTER TNA1, PUTATIVE (AFU_ORTHOLOGUE AFUA_3G03820)-RELATED"/>
    <property type="match status" value="1"/>
</dbReference>
<evidence type="ECO:0000313" key="8">
    <source>
        <dbReference type="EMBL" id="OAA68741.1"/>
    </source>
</evidence>
<feature type="transmembrane region" description="Helical" evidence="6">
    <location>
        <begin position="373"/>
        <end position="391"/>
    </location>
</feature>
<dbReference type="Proteomes" id="UP000076874">
    <property type="component" value="Unassembled WGS sequence"/>
</dbReference>